<keyword evidence="4 8" id="KW-0808">Transferase</keyword>
<reference evidence="10" key="1">
    <citation type="submission" date="2021-04" db="EMBL/GenBank/DDBJ databases">
        <authorList>
            <consortium name="Wellcome Sanger Institute Data Sharing"/>
        </authorList>
    </citation>
    <scope>NUCLEOTIDE SEQUENCE [LARGE SCALE GENOMIC DNA]</scope>
</reference>
<keyword evidence="11" id="KW-1185">Reference proteome</keyword>
<evidence type="ECO:0000256" key="7">
    <source>
        <dbReference type="ARBA" id="ARBA00023136"/>
    </source>
</evidence>
<sequence>MTHPEHSLLLLWCVCREVCSHSLSPCQAPTHLTFFTPAAPPGQQVSLVAVKGTKTILVSAYQEHRTGRREVSEEGRSPTVPRFTPRGAKYGKRVVNVHSDHFGFAYGTADIMCPLPSGCEKKPDHMYLEVKNKKTESDSFHYNFTVCISTMFDFNNMLQLVQSLETLQLLGVDRVVVYKTSSSPETQQILDYYTHKGLVEVIPWTLSRFLNVSRGWLPEHGPGEIHYFGQIPVLHDCLYRYMYQSRYVALHDIDELILPQKVFRYWSELLPLLEEKYGAKQCFMFQNNVFPNTVTDTRPSFMPSNWQNVPGVNILTHLYHEPVESGYGDFKIIVNPRAVGSSHLSLFVNVMSAFCLCRHAKQPKLTQDKLTYDDRLLSYGARFTPNVSTVLRECGLLQKDSIQ</sequence>
<dbReference type="Pfam" id="PF01697">
    <property type="entry name" value="Glyco_transf_92"/>
    <property type="match status" value="1"/>
</dbReference>
<dbReference type="InterPro" id="IPR008166">
    <property type="entry name" value="Glyco_transf_92"/>
</dbReference>
<evidence type="ECO:0000256" key="2">
    <source>
        <dbReference type="ARBA" id="ARBA00007647"/>
    </source>
</evidence>
<evidence type="ECO:0000256" key="8">
    <source>
        <dbReference type="RuleBase" id="RU366017"/>
    </source>
</evidence>
<keyword evidence="3 8" id="KW-0328">Glycosyltransferase</keyword>
<protein>
    <recommendedName>
        <fullName evidence="8">Glycosyltransferase family 92 protein</fullName>
        <ecNumber evidence="8">2.4.1.-</ecNumber>
    </recommendedName>
</protein>
<feature type="signal peptide" evidence="9">
    <location>
        <begin position="1"/>
        <end position="20"/>
    </location>
</feature>
<name>A0A671TZ39_SPAAU</name>
<evidence type="ECO:0000256" key="1">
    <source>
        <dbReference type="ARBA" id="ARBA00004167"/>
    </source>
</evidence>
<dbReference type="PANTHER" id="PTHR21461">
    <property type="entry name" value="GLYCOSYLTRANSFERASE FAMILY 92 PROTEIN"/>
    <property type="match status" value="1"/>
</dbReference>
<dbReference type="GO" id="GO:0016020">
    <property type="term" value="C:membrane"/>
    <property type="evidence" value="ECO:0007669"/>
    <property type="project" value="UniProtKB-SubCell"/>
</dbReference>
<evidence type="ECO:0000256" key="4">
    <source>
        <dbReference type="ARBA" id="ARBA00022679"/>
    </source>
</evidence>
<organism evidence="10 11">
    <name type="scientific">Sparus aurata</name>
    <name type="common">Gilthead sea bream</name>
    <dbReference type="NCBI Taxonomy" id="8175"/>
    <lineage>
        <taxon>Eukaryota</taxon>
        <taxon>Metazoa</taxon>
        <taxon>Chordata</taxon>
        <taxon>Craniata</taxon>
        <taxon>Vertebrata</taxon>
        <taxon>Euteleostomi</taxon>
        <taxon>Actinopterygii</taxon>
        <taxon>Neopterygii</taxon>
        <taxon>Teleostei</taxon>
        <taxon>Neoteleostei</taxon>
        <taxon>Acanthomorphata</taxon>
        <taxon>Eupercaria</taxon>
        <taxon>Spariformes</taxon>
        <taxon>Sparidae</taxon>
        <taxon>Sparus</taxon>
    </lineage>
</organism>
<dbReference type="Proteomes" id="UP000472265">
    <property type="component" value="Chromosome 2"/>
</dbReference>
<dbReference type="GeneTree" id="ENSGT00530000064359"/>
<gene>
    <name evidence="10" type="primary">LOC115569009</name>
</gene>
<keyword evidence="7" id="KW-0472">Membrane</keyword>
<keyword evidence="5" id="KW-0812">Transmembrane</keyword>
<dbReference type="OMA" id="QPCLRKR"/>
<dbReference type="GO" id="GO:0016757">
    <property type="term" value="F:glycosyltransferase activity"/>
    <property type="evidence" value="ECO:0007669"/>
    <property type="project" value="UniProtKB-UniRule"/>
</dbReference>
<evidence type="ECO:0000313" key="11">
    <source>
        <dbReference type="Proteomes" id="UP000472265"/>
    </source>
</evidence>
<reference evidence="10" key="2">
    <citation type="submission" date="2025-08" db="UniProtKB">
        <authorList>
            <consortium name="Ensembl"/>
        </authorList>
    </citation>
    <scope>IDENTIFICATION</scope>
</reference>
<proteinExistence type="inferred from homology"/>
<evidence type="ECO:0000256" key="9">
    <source>
        <dbReference type="SAM" id="SignalP"/>
    </source>
</evidence>
<evidence type="ECO:0000256" key="6">
    <source>
        <dbReference type="ARBA" id="ARBA00022989"/>
    </source>
</evidence>
<dbReference type="AlphaFoldDB" id="A0A671TZ39"/>
<evidence type="ECO:0000313" key="10">
    <source>
        <dbReference type="Ensembl" id="ENSSAUP00010007158.1"/>
    </source>
</evidence>
<keyword evidence="6" id="KW-1133">Transmembrane helix</keyword>
<evidence type="ECO:0000256" key="3">
    <source>
        <dbReference type="ARBA" id="ARBA00022676"/>
    </source>
</evidence>
<dbReference type="Ensembl" id="ENSSAUT00010007678.1">
    <property type="protein sequence ID" value="ENSSAUP00010007158.1"/>
    <property type="gene ID" value="ENSSAUG00010003580.1"/>
</dbReference>
<dbReference type="GO" id="GO:0005737">
    <property type="term" value="C:cytoplasm"/>
    <property type="evidence" value="ECO:0007669"/>
    <property type="project" value="TreeGrafter"/>
</dbReference>
<feature type="chain" id="PRO_5025353909" description="Glycosyltransferase family 92 protein" evidence="9">
    <location>
        <begin position="21"/>
        <end position="403"/>
    </location>
</feature>
<accession>A0A671TZ39</accession>
<comment type="similarity">
    <text evidence="2 8">Belongs to the glycosyltransferase 92 family.</text>
</comment>
<comment type="subcellular location">
    <subcellularLocation>
        <location evidence="1">Membrane</location>
        <topology evidence="1">Single-pass membrane protein</topology>
    </subcellularLocation>
</comment>
<dbReference type="PANTHER" id="PTHR21461:SF52">
    <property type="entry name" value="GLYCOSYLTRANSFERASE FAMILY 92 PROTEIN"/>
    <property type="match status" value="1"/>
</dbReference>
<dbReference type="EC" id="2.4.1.-" evidence="8"/>
<evidence type="ECO:0000256" key="5">
    <source>
        <dbReference type="ARBA" id="ARBA00022692"/>
    </source>
</evidence>
<reference evidence="10" key="3">
    <citation type="submission" date="2025-09" db="UniProtKB">
        <authorList>
            <consortium name="Ensembl"/>
        </authorList>
    </citation>
    <scope>IDENTIFICATION</scope>
</reference>
<dbReference type="InParanoid" id="A0A671TZ39"/>
<keyword evidence="9" id="KW-0732">Signal</keyword>